<dbReference type="SUPFAM" id="SSF47413">
    <property type="entry name" value="lambda repressor-like DNA-binding domains"/>
    <property type="match status" value="1"/>
</dbReference>
<evidence type="ECO:0000313" key="3">
    <source>
        <dbReference type="Proteomes" id="UP000517916"/>
    </source>
</evidence>
<keyword evidence="3" id="KW-1185">Reference proteome</keyword>
<dbReference type="Pfam" id="PF13560">
    <property type="entry name" value="HTH_31"/>
    <property type="match status" value="1"/>
</dbReference>
<sequence>MTLDPSQTGQDRHALSSALKGLRKASGLSGARLAIRCGMSQSKISRIENGRLRASIMDVQLILEALKVDTETADHVLELARVASAEYQSVRASVRRGLQHRQAELATLESEARHIRHFLPSLVTGLLQTHDYMQAAMNPPVNPVEGDTSKAIERKLRRQSVLHNNEKRFDFLLTESAIRWRLSSPSVLRLQVDHLIAVSKLPSVRLSVLPLSAHVPDGAFHTFVLYDKKLVTAELFSGRLVLRDLKDVNYYSDVFDFFFGLAEHGDSARGFLRSISDGFMRLRD</sequence>
<reference evidence="2 3" key="1">
    <citation type="submission" date="2020-08" db="EMBL/GenBank/DDBJ databases">
        <title>Genomic Encyclopedia of Archaeal and Bacterial Type Strains, Phase II (KMG-II): from individual species to whole genera.</title>
        <authorList>
            <person name="Goeker M."/>
        </authorList>
    </citation>
    <scope>NUCLEOTIDE SEQUENCE [LARGE SCALE GENOMIC DNA]</scope>
    <source>
        <strain evidence="2 3">DSM 43850</strain>
    </source>
</reference>
<dbReference type="InterPro" id="IPR001387">
    <property type="entry name" value="Cro/C1-type_HTH"/>
</dbReference>
<name>A0ABR6BQ18_9PSEU</name>
<evidence type="ECO:0000313" key="2">
    <source>
        <dbReference type="EMBL" id="MBA8928659.1"/>
    </source>
</evidence>
<gene>
    <name evidence="2" type="ORF">BC739_005876</name>
</gene>
<dbReference type="Gene3D" id="1.10.260.40">
    <property type="entry name" value="lambda repressor-like DNA-binding domains"/>
    <property type="match status" value="1"/>
</dbReference>
<organism evidence="2 3">
    <name type="scientific">Kutzneria viridogrisea</name>
    <dbReference type="NCBI Taxonomy" id="47990"/>
    <lineage>
        <taxon>Bacteria</taxon>
        <taxon>Bacillati</taxon>
        <taxon>Actinomycetota</taxon>
        <taxon>Actinomycetes</taxon>
        <taxon>Pseudonocardiales</taxon>
        <taxon>Pseudonocardiaceae</taxon>
        <taxon>Kutzneria</taxon>
    </lineage>
</organism>
<protein>
    <submittedName>
        <fullName evidence="2">Transcriptional regulator with XRE-family HTH domain</fullName>
    </submittedName>
</protein>
<dbReference type="InterPro" id="IPR043917">
    <property type="entry name" value="DUF5753"/>
</dbReference>
<dbReference type="Proteomes" id="UP000517916">
    <property type="component" value="Unassembled WGS sequence"/>
</dbReference>
<feature type="domain" description="HTH cro/C1-type" evidence="1">
    <location>
        <begin position="19"/>
        <end position="73"/>
    </location>
</feature>
<comment type="caution">
    <text evidence="2">The sequence shown here is derived from an EMBL/GenBank/DDBJ whole genome shotgun (WGS) entry which is preliminary data.</text>
</comment>
<dbReference type="CDD" id="cd00093">
    <property type="entry name" value="HTH_XRE"/>
    <property type="match status" value="1"/>
</dbReference>
<dbReference type="EMBL" id="JACJID010000004">
    <property type="protein sequence ID" value="MBA8928659.1"/>
    <property type="molecule type" value="Genomic_DNA"/>
</dbReference>
<dbReference type="PROSITE" id="PS50943">
    <property type="entry name" value="HTH_CROC1"/>
    <property type="match status" value="1"/>
</dbReference>
<dbReference type="RefSeq" id="WP_182838977.1">
    <property type="nucleotide sequence ID" value="NZ_BAAABQ010000032.1"/>
</dbReference>
<dbReference type="SMART" id="SM00530">
    <property type="entry name" value="HTH_XRE"/>
    <property type="match status" value="1"/>
</dbReference>
<evidence type="ECO:0000259" key="1">
    <source>
        <dbReference type="PROSITE" id="PS50943"/>
    </source>
</evidence>
<proteinExistence type="predicted"/>
<dbReference type="Pfam" id="PF19054">
    <property type="entry name" value="DUF5753"/>
    <property type="match status" value="1"/>
</dbReference>
<dbReference type="InterPro" id="IPR010982">
    <property type="entry name" value="Lambda_DNA-bd_dom_sf"/>
</dbReference>
<accession>A0ABR6BQ18</accession>